<evidence type="ECO:0000256" key="11">
    <source>
        <dbReference type="ARBA" id="ARBA00048435"/>
    </source>
</evidence>
<dbReference type="EC" id="3.5.1.114" evidence="9"/>
<dbReference type="AlphaFoldDB" id="A0A9Q1ICY8"/>
<evidence type="ECO:0000256" key="12">
    <source>
        <dbReference type="ARBA" id="ARBA00049326"/>
    </source>
</evidence>
<evidence type="ECO:0000256" key="13">
    <source>
        <dbReference type="PIRSR" id="PIRSR018001-3"/>
    </source>
</evidence>
<comment type="subcellular location">
    <subcellularLocation>
        <location evidence="10">Apical cell membrane</location>
        <topology evidence="10">Peripheral membrane protein</topology>
    </subcellularLocation>
    <subcellularLocation>
        <location evidence="1">Cytoplasm</location>
    </subcellularLocation>
</comment>
<sequence length="272" mass="30203">MMEPVSLPAVPRVALCGGTHGNELSGVYLVREWQRKELEEEAEAVVTVISNPRAIQRCSRYIEQDLNRCFTAATLSIPISDGTPYEIARAQELNALLGPRGSDCAIDLICDLHNTTANMGLSPTPIATGSACTSTSISRRRYPLCPVFWNGSGYSTQLSLSGIEFEGGVLEVYTFVKNIDYPRDPETHELTAVIHPQLQDRDFCRLCPGDPMFLSFSGETLAYKGEEPLYPVFVNESAYYEKGTALTLTRMKKVEIPPLCVKRLREGEEEEE</sequence>
<dbReference type="Proteomes" id="UP001152622">
    <property type="component" value="Chromosome 20"/>
</dbReference>
<dbReference type="PANTHER" id="PTHR15162:SF5">
    <property type="entry name" value="N-ACYL-AROMATIC-L-AMINO ACID AMIDOHYDROLASE (CARBOXYLATE-FORMING)"/>
    <property type="match status" value="1"/>
</dbReference>
<dbReference type="SUPFAM" id="SSF53187">
    <property type="entry name" value="Zn-dependent exopeptidases"/>
    <property type="match status" value="1"/>
</dbReference>
<keyword evidence="17" id="KW-1185">Reference proteome</keyword>
<evidence type="ECO:0000256" key="3">
    <source>
        <dbReference type="ARBA" id="ARBA00022475"/>
    </source>
</evidence>
<dbReference type="InterPro" id="IPR007036">
    <property type="entry name" value="Aste_AspA_hybrid_dom"/>
</dbReference>
<evidence type="ECO:0000256" key="4">
    <source>
        <dbReference type="ARBA" id="ARBA00022490"/>
    </source>
</evidence>
<evidence type="ECO:0000256" key="9">
    <source>
        <dbReference type="ARBA" id="ARBA00034807"/>
    </source>
</evidence>
<feature type="binding site" evidence="13">
    <location>
        <position position="113"/>
    </location>
    <ligand>
        <name>Zn(2+)</name>
        <dbReference type="ChEBI" id="CHEBI:29105"/>
    </ligand>
</feature>
<evidence type="ECO:0000259" key="15">
    <source>
        <dbReference type="Pfam" id="PF24827"/>
    </source>
</evidence>
<keyword evidence="8" id="KW-0472">Membrane</keyword>
<comment type="similarity">
    <text evidence="2">Belongs to the AspA/AstE family. Aspartoacylase subfamily.</text>
</comment>
<dbReference type="GO" id="GO:0016788">
    <property type="term" value="F:hydrolase activity, acting on ester bonds"/>
    <property type="evidence" value="ECO:0007669"/>
    <property type="project" value="InterPro"/>
</dbReference>
<dbReference type="InterPro" id="IPR055438">
    <property type="entry name" value="AstE_AspA_cat"/>
</dbReference>
<evidence type="ECO:0000256" key="6">
    <source>
        <dbReference type="ARBA" id="ARBA00022801"/>
    </source>
</evidence>
<evidence type="ECO:0000256" key="8">
    <source>
        <dbReference type="ARBA" id="ARBA00023136"/>
    </source>
</evidence>
<dbReference type="PIRSF" id="PIRSF018001">
    <property type="entry name" value="Aspartoacylase"/>
    <property type="match status" value="1"/>
</dbReference>
<name>A0A9Q1ICY8_SYNKA</name>
<evidence type="ECO:0000313" key="17">
    <source>
        <dbReference type="Proteomes" id="UP001152622"/>
    </source>
</evidence>
<feature type="binding site" evidence="13">
    <location>
        <position position="23"/>
    </location>
    <ligand>
        <name>Zn(2+)</name>
        <dbReference type="ChEBI" id="CHEBI:29105"/>
    </ligand>
</feature>
<dbReference type="Pfam" id="PF04952">
    <property type="entry name" value="AstE_AspA_hybrid"/>
    <property type="match status" value="1"/>
</dbReference>
<evidence type="ECO:0000259" key="14">
    <source>
        <dbReference type="Pfam" id="PF04952"/>
    </source>
</evidence>
<keyword evidence="4" id="KW-0963">Cytoplasm</keyword>
<keyword evidence="7 13" id="KW-0862">Zinc</keyword>
<dbReference type="GO" id="GO:0016324">
    <property type="term" value="C:apical plasma membrane"/>
    <property type="evidence" value="ECO:0007669"/>
    <property type="project" value="UniProtKB-SubCell"/>
</dbReference>
<proteinExistence type="inferred from homology"/>
<protein>
    <recommendedName>
        <fullName evidence="9">N-acyl-aromatic-L-amino acid amidohydrolase</fullName>
        <ecNumber evidence="9">3.5.1.114</ecNumber>
    </recommendedName>
</protein>
<dbReference type="GO" id="GO:0046872">
    <property type="term" value="F:metal ion binding"/>
    <property type="evidence" value="ECO:0007669"/>
    <property type="project" value="UniProtKB-KW"/>
</dbReference>
<comment type="cofactor">
    <cofactor evidence="13">
        <name>Zn(2+)</name>
        <dbReference type="ChEBI" id="CHEBI:29105"/>
    </cofactor>
    <text evidence="13">Binds 1 zinc ion per subunit.</text>
</comment>
<evidence type="ECO:0000256" key="2">
    <source>
        <dbReference type="ARBA" id="ARBA00006173"/>
    </source>
</evidence>
<evidence type="ECO:0000256" key="10">
    <source>
        <dbReference type="ARBA" id="ARBA00037831"/>
    </source>
</evidence>
<comment type="caution">
    <text evidence="16">The sequence shown here is derived from an EMBL/GenBank/DDBJ whole genome shotgun (WGS) entry which is preliminary data.</text>
</comment>
<keyword evidence="5 13" id="KW-0479">Metal-binding</keyword>
<keyword evidence="3" id="KW-1003">Cell membrane</keyword>
<dbReference type="InterPro" id="IPR050178">
    <property type="entry name" value="AspA/AstE_fam"/>
</dbReference>
<dbReference type="OrthoDB" id="8300214at2759"/>
<dbReference type="EMBL" id="JAINUF010000020">
    <property type="protein sequence ID" value="KAJ8335955.1"/>
    <property type="molecule type" value="Genomic_DNA"/>
</dbReference>
<reference evidence="16" key="1">
    <citation type="journal article" date="2023" name="Science">
        <title>Genome structures resolve the early diversification of teleost fishes.</title>
        <authorList>
            <person name="Parey E."/>
            <person name="Louis A."/>
            <person name="Montfort J."/>
            <person name="Bouchez O."/>
            <person name="Roques C."/>
            <person name="Iampietro C."/>
            <person name="Lluch J."/>
            <person name="Castinel A."/>
            <person name="Donnadieu C."/>
            <person name="Desvignes T."/>
            <person name="Floi Bucao C."/>
            <person name="Jouanno E."/>
            <person name="Wen M."/>
            <person name="Mejri S."/>
            <person name="Dirks R."/>
            <person name="Jansen H."/>
            <person name="Henkel C."/>
            <person name="Chen W.J."/>
            <person name="Zahm M."/>
            <person name="Cabau C."/>
            <person name="Klopp C."/>
            <person name="Thompson A.W."/>
            <person name="Robinson-Rechavi M."/>
            <person name="Braasch I."/>
            <person name="Lecointre G."/>
            <person name="Bobe J."/>
            <person name="Postlethwait J.H."/>
            <person name="Berthelot C."/>
            <person name="Roest Crollius H."/>
            <person name="Guiguen Y."/>
        </authorList>
    </citation>
    <scope>NUCLEOTIDE SEQUENCE</scope>
    <source>
        <strain evidence="16">WJC10195</strain>
    </source>
</reference>
<feature type="domain" description="Succinylglutamate desuccinylase/Aspartoacylase catalytic" evidence="15">
    <location>
        <begin position="10"/>
        <end position="125"/>
    </location>
</feature>
<dbReference type="InterPro" id="IPR016708">
    <property type="entry name" value="Aspartoacylase"/>
</dbReference>
<dbReference type="Gene3D" id="3.40.630.10">
    <property type="entry name" value="Zn peptidases"/>
    <property type="match status" value="1"/>
</dbReference>
<feature type="binding site" evidence="13">
    <location>
        <position position="20"/>
    </location>
    <ligand>
        <name>Zn(2+)</name>
        <dbReference type="ChEBI" id="CHEBI:29105"/>
    </ligand>
</feature>
<dbReference type="GO" id="GO:0005829">
    <property type="term" value="C:cytosol"/>
    <property type="evidence" value="ECO:0007669"/>
    <property type="project" value="TreeGrafter"/>
</dbReference>
<gene>
    <name evidence="16" type="ORF">SKAU_G00392970</name>
</gene>
<evidence type="ECO:0000256" key="5">
    <source>
        <dbReference type="ARBA" id="ARBA00022723"/>
    </source>
</evidence>
<dbReference type="Pfam" id="PF24827">
    <property type="entry name" value="AstE_AspA_cat"/>
    <property type="match status" value="1"/>
</dbReference>
<accession>A0A9Q1ICY8</accession>
<evidence type="ECO:0000256" key="1">
    <source>
        <dbReference type="ARBA" id="ARBA00004496"/>
    </source>
</evidence>
<comment type="catalytic activity">
    <reaction evidence="12">
        <text>an N-acyl-aromatic L-alpha-amino acid + H2O = an aromatic L-alpha-amino acid + a carboxylate</text>
        <dbReference type="Rhea" id="RHEA:54184"/>
        <dbReference type="ChEBI" id="CHEBI:15377"/>
        <dbReference type="ChEBI" id="CHEBI:29067"/>
        <dbReference type="ChEBI" id="CHEBI:84824"/>
        <dbReference type="ChEBI" id="CHEBI:138093"/>
        <dbReference type="EC" id="3.5.1.114"/>
    </reaction>
</comment>
<feature type="domain" description="AstE/AspA barrel-sandwich hybrid" evidence="14">
    <location>
        <begin position="170"/>
        <end position="250"/>
    </location>
</feature>
<dbReference type="GO" id="GO:0004046">
    <property type="term" value="F:aminoacylase activity"/>
    <property type="evidence" value="ECO:0007669"/>
    <property type="project" value="TreeGrafter"/>
</dbReference>
<evidence type="ECO:0000256" key="7">
    <source>
        <dbReference type="ARBA" id="ARBA00022833"/>
    </source>
</evidence>
<organism evidence="16 17">
    <name type="scientific">Synaphobranchus kaupii</name>
    <name type="common">Kaup's arrowtooth eel</name>
    <dbReference type="NCBI Taxonomy" id="118154"/>
    <lineage>
        <taxon>Eukaryota</taxon>
        <taxon>Metazoa</taxon>
        <taxon>Chordata</taxon>
        <taxon>Craniata</taxon>
        <taxon>Vertebrata</taxon>
        <taxon>Euteleostomi</taxon>
        <taxon>Actinopterygii</taxon>
        <taxon>Neopterygii</taxon>
        <taxon>Teleostei</taxon>
        <taxon>Anguilliformes</taxon>
        <taxon>Synaphobranchidae</taxon>
        <taxon>Synaphobranchus</taxon>
    </lineage>
</organism>
<dbReference type="PANTHER" id="PTHR15162">
    <property type="entry name" value="ASPARTOACYLASE"/>
    <property type="match status" value="1"/>
</dbReference>
<comment type="catalytic activity">
    <reaction evidence="11">
        <text>an N-acetyl-L-cysteine-S-conjugate + H2O = an S-substituted L-cysteine + acetate</text>
        <dbReference type="Rhea" id="RHEA:36855"/>
        <dbReference type="ChEBI" id="CHEBI:15377"/>
        <dbReference type="ChEBI" id="CHEBI:30089"/>
        <dbReference type="ChEBI" id="CHEBI:58717"/>
        <dbReference type="ChEBI" id="CHEBI:58718"/>
        <dbReference type="EC" id="3.5.1.114"/>
    </reaction>
</comment>
<evidence type="ECO:0000313" key="16">
    <source>
        <dbReference type="EMBL" id="KAJ8335955.1"/>
    </source>
</evidence>
<keyword evidence="6" id="KW-0378">Hydrolase</keyword>